<dbReference type="Proteomes" id="UP000322873">
    <property type="component" value="Unassembled WGS sequence"/>
</dbReference>
<organism evidence="2 3">
    <name type="scientific">Monilinia fructicola</name>
    <name type="common">Brown rot fungus</name>
    <name type="synonym">Ciboria fructicola</name>
    <dbReference type="NCBI Taxonomy" id="38448"/>
    <lineage>
        <taxon>Eukaryota</taxon>
        <taxon>Fungi</taxon>
        <taxon>Dikarya</taxon>
        <taxon>Ascomycota</taxon>
        <taxon>Pezizomycotina</taxon>
        <taxon>Leotiomycetes</taxon>
        <taxon>Helotiales</taxon>
        <taxon>Sclerotiniaceae</taxon>
        <taxon>Monilinia</taxon>
    </lineage>
</organism>
<keyword evidence="3" id="KW-1185">Reference proteome</keyword>
<evidence type="ECO:0000313" key="3">
    <source>
        <dbReference type="Proteomes" id="UP000322873"/>
    </source>
</evidence>
<feature type="compositionally biased region" description="Polar residues" evidence="1">
    <location>
        <begin position="57"/>
        <end position="69"/>
    </location>
</feature>
<dbReference type="AlphaFoldDB" id="A0A5M9JNH1"/>
<name>A0A5M9JNH1_MONFR</name>
<sequence>MIFSPAKPFVLSYTILPFPVPIPIPSVQYRIVSYRPANPLRNPQTNLYPPRKRTRKSLQNPPATPNANSIHPIPIREPNQTAGIVLRNHKFDPRGMPLRK</sequence>
<gene>
    <name evidence="2" type="ORF">EYC84_007583</name>
</gene>
<accession>A0A5M9JNH1</accession>
<feature type="region of interest" description="Disordered" evidence="1">
    <location>
        <begin position="40"/>
        <end position="100"/>
    </location>
</feature>
<proteinExistence type="predicted"/>
<protein>
    <submittedName>
        <fullName evidence="2">Uncharacterized protein</fullName>
    </submittedName>
</protein>
<evidence type="ECO:0000313" key="2">
    <source>
        <dbReference type="EMBL" id="KAA8568565.1"/>
    </source>
</evidence>
<reference evidence="2 3" key="1">
    <citation type="submission" date="2019-06" db="EMBL/GenBank/DDBJ databases">
        <title>Genome Sequence of the Brown Rot Fungal Pathogen Monilinia fructicola.</title>
        <authorList>
            <person name="De Miccolis Angelini R.M."/>
            <person name="Landi L."/>
            <person name="Abate D."/>
            <person name="Pollastro S."/>
            <person name="Romanazzi G."/>
            <person name="Faretra F."/>
        </authorList>
    </citation>
    <scope>NUCLEOTIDE SEQUENCE [LARGE SCALE GENOMIC DNA]</scope>
    <source>
        <strain evidence="2 3">Mfrc123</strain>
    </source>
</reference>
<dbReference type="EMBL" id="VICG01000009">
    <property type="protein sequence ID" value="KAA8568565.1"/>
    <property type="molecule type" value="Genomic_DNA"/>
</dbReference>
<comment type="caution">
    <text evidence="2">The sequence shown here is derived from an EMBL/GenBank/DDBJ whole genome shotgun (WGS) entry which is preliminary data.</text>
</comment>
<evidence type="ECO:0000256" key="1">
    <source>
        <dbReference type="SAM" id="MobiDB-lite"/>
    </source>
</evidence>